<reference evidence="10 11" key="1">
    <citation type="submission" date="2015-10" db="EMBL/GenBank/DDBJ databases">
        <title>Metagenome-Assembled Genomes uncover a global brackish microbiome.</title>
        <authorList>
            <person name="Hugerth L.W."/>
            <person name="Larsson J."/>
            <person name="Alneberg J."/>
            <person name="Lindh M.V."/>
            <person name="Legrand C."/>
            <person name="Pinhassi J."/>
            <person name="Andersson A.F."/>
        </authorList>
    </citation>
    <scope>NUCLEOTIDE SEQUENCE [LARGE SCALE GENOMIC DNA]</scope>
    <source>
        <strain evidence="10">BACL18 MAG-120507-bin52</strain>
    </source>
</reference>
<dbReference type="CDD" id="cd03352">
    <property type="entry name" value="LbH_LpxD"/>
    <property type="match status" value="1"/>
</dbReference>
<accession>A0A0R2RJH5</accession>
<dbReference type="HAMAP" id="MF_00523">
    <property type="entry name" value="LpxD"/>
    <property type="match status" value="1"/>
</dbReference>
<dbReference type="PANTHER" id="PTHR43378">
    <property type="entry name" value="UDP-3-O-ACYLGLUCOSAMINE N-ACYLTRANSFERASE"/>
    <property type="match status" value="1"/>
</dbReference>
<keyword evidence="6 7" id="KW-0012">Acyltransferase</keyword>
<organism evidence="10 11">
    <name type="scientific">Verrucomicrobia subdivision 6 bacterium BACL9 MAG-120507-bin52</name>
    <dbReference type="NCBI Taxonomy" id="1655590"/>
    <lineage>
        <taxon>Bacteria</taxon>
        <taxon>Pseudomonadati</taxon>
        <taxon>Verrucomicrobiota</taxon>
        <taxon>Verrucomicrobiia</taxon>
        <taxon>Verrucomicrobiales</taxon>
        <taxon>Verrucomicrobia subdivision 6</taxon>
    </lineage>
</organism>
<evidence type="ECO:0000256" key="1">
    <source>
        <dbReference type="ARBA" id="ARBA00022516"/>
    </source>
</evidence>
<dbReference type="Proteomes" id="UP000051269">
    <property type="component" value="Unassembled WGS sequence"/>
</dbReference>
<evidence type="ECO:0000256" key="5">
    <source>
        <dbReference type="ARBA" id="ARBA00023098"/>
    </source>
</evidence>
<keyword evidence="2 7" id="KW-0441">Lipid A biosynthesis</keyword>
<evidence type="ECO:0000313" key="11">
    <source>
        <dbReference type="Proteomes" id="UP000051269"/>
    </source>
</evidence>
<sequence>MSSPRSLGELAEVVGGTCEGNSSVLIHGVADLEGAGPREISFFAHPRYEAAARKTAAGALVVGVQAAGDFGKNRIRVADPSGAFSKIALLFAPPASPPIVGSHPSAIVSPQAKLGDGVGLGPYVVVEEGAEIGNGTQIGAGSYIGRHVKIGAGCVFHPRVYVGERCCVGNRVVLHAGAVVGADGFGYEMKEGKHVKIPQLGIVQIDDEAEIGANTTIDRGRFARTHIGEGAKIDNLVMIAHNCVVGPHSVIVAQSGLSGSTTTGHHVVIAGHVGTVGHVHLGDGVIITAKSGVTKDVPAGQTWRGAPARPIKEQMAMEAHIQQLPQLARRLKALEEKKRPSEARASSKSKKK</sequence>
<keyword evidence="1 7" id="KW-0444">Lipid biosynthesis</keyword>
<evidence type="ECO:0000256" key="2">
    <source>
        <dbReference type="ARBA" id="ARBA00022556"/>
    </source>
</evidence>
<dbReference type="GO" id="GO:0103118">
    <property type="term" value="F:UDP-3-O-[(3R)-3-hydroxyacyl]-glucosamine N-acyltransferase activity"/>
    <property type="evidence" value="ECO:0007669"/>
    <property type="project" value="UniProtKB-EC"/>
</dbReference>
<evidence type="ECO:0000313" key="10">
    <source>
        <dbReference type="EMBL" id="KRO62872.1"/>
    </source>
</evidence>
<dbReference type="PANTHER" id="PTHR43378:SF2">
    <property type="entry name" value="UDP-3-O-ACYLGLUCOSAMINE N-ACYLTRANSFERASE 1, MITOCHONDRIAL-RELATED"/>
    <property type="match status" value="1"/>
</dbReference>
<dbReference type="GO" id="GO:0016020">
    <property type="term" value="C:membrane"/>
    <property type="evidence" value="ECO:0007669"/>
    <property type="project" value="GOC"/>
</dbReference>
<keyword evidence="5 7" id="KW-0443">Lipid metabolism</keyword>
<name>A0A0R2RJH5_9BACT</name>
<evidence type="ECO:0000256" key="3">
    <source>
        <dbReference type="ARBA" id="ARBA00022679"/>
    </source>
</evidence>
<comment type="similarity">
    <text evidence="7">Belongs to the transferase hexapeptide repeat family. LpxD subfamily.</text>
</comment>
<dbReference type="GO" id="GO:0009245">
    <property type="term" value="P:lipid A biosynthetic process"/>
    <property type="evidence" value="ECO:0007669"/>
    <property type="project" value="UniProtKB-UniRule"/>
</dbReference>
<dbReference type="InterPro" id="IPR001451">
    <property type="entry name" value="Hexapep"/>
</dbReference>
<evidence type="ECO:0000256" key="6">
    <source>
        <dbReference type="ARBA" id="ARBA00023315"/>
    </source>
</evidence>
<gene>
    <name evidence="7" type="primary">lpxD</name>
    <name evidence="10" type="ORF">ABR82_07640</name>
</gene>
<protein>
    <recommendedName>
        <fullName evidence="7">UDP-3-O-acylglucosamine N-acyltransferase</fullName>
        <ecNumber evidence="7">2.3.1.191</ecNumber>
    </recommendedName>
</protein>
<comment type="caution">
    <text evidence="10">The sequence shown here is derived from an EMBL/GenBank/DDBJ whole genome shotgun (WGS) entry which is preliminary data.</text>
</comment>
<dbReference type="EMBL" id="LIBO01000026">
    <property type="protein sequence ID" value="KRO62872.1"/>
    <property type="molecule type" value="Genomic_DNA"/>
</dbReference>
<comment type="catalytic activity">
    <reaction evidence="7">
        <text>a UDP-3-O-[(3R)-3-hydroxyacyl]-alpha-D-glucosamine + a (3R)-hydroxyacyl-[ACP] = a UDP-2-N,3-O-bis[(3R)-3-hydroxyacyl]-alpha-D-glucosamine + holo-[ACP] + H(+)</text>
        <dbReference type="Rhea" id="RHEA:53836"/>
        <dbReference type="Rhea" id="RHEA-COMP:9685"/>
        <dbReference type="Rhea" id="RHEA-COMP:9945"/>
        <dbReference type="ChEBI" id="CHEBI:15378"/>
        <dbReference type="ChEBI" id="CHEBI:64479"/>
        <dbReference type="ChEBI" id="CHEBI:78827"/>
        <dbReference type="ChEBI" id="CHEBI:137740"/>
        <dbReference type="ChEBI" id="CHEBI:137748"/>
        <dbReference type="EC" id="2.3.1.191"/>
    </reaction>
</comment>
<dbReference type="AlphaFoldDB" id="A0A0R2RJH5"/>
<dbReference type="Pfam" id="PF04613">
    <property type="entry name" value="LpxD"/>
    <property type="match status" value="1"/>
</dbReference>
<evidence type="ECO:0000256" key="7">
    <source>
        <dbReference type="HAMAP-Rule" id="MF_00523"/>
    </source>
</evidence>
<dbReference type="Gene3D" id="3.40.1390.10">
    <property type="entry name" value="MurE/MurF, N-terminal domain"/>
    <property type="match status" value="1"/>
</dbReference>
<evidence type="ECO:0000259" key="9">
    <source>
        <dbReference type="Pfam" id="PF04613"/>
    </source>
</evidence>
<dbReference type="InterPro" id="IPR020573">
    <property type="entry name" value="UDP_GlcNAc_AcTrfase_non-rep"/>
</dbReference>
<dbReference type="UniPathway" id="UPA00973"/>
<dbReference type="InterPro" id="IPR018357">
    <property type="entry name" value="Hexapep_transf_CS"/>
</dbReference>
<feature type="region of interest" description="Disordered" evidence="8">
    <location>
        <begin position="333"/>
        <end position="352"/>
    </location>
</feature>
<dbReference type="NCBIfam" id="NF002060">
    <property type="entry name" value="PRK00892.1"/>
    <property type="match status" value="1"/>
</dbReference>
<proteinExistence type="inferred from homology"/>
<feature type="domain" description="UDP-3-O-[3-hydroxymyristoyl] glucosamine N-acyltransferase non-repeat region" evidence="9">
    <location>
        <begin position="24"/>
        <end position="88"/>
    </location>
</feature>
<dbReference type="InterPro" id="IPR011004">
    <property type="entry name" value="Trimer_LpxA-like_sf"/>
</dbReference>
<dbReference type="GO" id="GO:0016410">
    <property type="term" value="F:N-acyltransferase activity"/>
    <property type="evidence" value="ECO:0007669"/>
    <property type="project" value="InterPro"/>
</dbReference>
<dbReference type="Pfam" id="PF00132">
    <property type="entry name" value="Hexapep"/>
    <property type="match status" value="3"/>
</dbReference>
<evidence type="ECO:0000256" key="8">
    <source>
        <dbReference type="SAM" id="MobiDB-lite"/>
    </source>
</evidence>
<comment type="function">
    <text evidence="7">Catalyzes the N-acylation of UDP-3-O-acylglucosamine using 3-hydroxyacyl-ACP as the acyl donor. Is involved in the biosynthesis of lipid A, a phosphorylated glycolipid that anchors the lipopolysaccharide to the outer membrane of the cell.</text>
</comment>
<feature type="active site" description="Proton acceptor" evidence="7">
    <location>
        <position position="241"/>
    </location>
</feature>
<comment type="pathway">
    <text evidence="7">Bacterial outer membrane biogenesis; LPS lipid A biosynthesis.</text>
</comment>
<dbReference type="Gene3D" id="2.160.10.10">
    <property type="entry name" value="Hexapeptide repeat proteins"/>
    <property type="match status" value="1"/>
</dbReference>
<feature type="compositionally biased region" description="Basic and acidic residues" evidence="8">
    <location>
        <begin position="333"/>
        <end position="342"/>
    </location>
</feature>
<comment type="subunit">
    <text evidence="7">Homotrimer.</text>
</comment>
<dbReference type="PROSITE" id="PS00101">
    <property type="entry name" value="HEXAPEP_TRANSFERASES"/>
    <property type="match status" value="1"/>
</dbReference>
<dbReference type="SUPFAM" id="SSF51161">
    <property type="entry name" value="Trimeric LpxA-like enzymes"/>
    <property type="match status" value="1"/>
</dbReference>
<dbReference type="EC" id="2.3.1.191" evidence="7"/>
<keyword evidence="3 7" id="KW-0808">Transferase</keyword>
<dbReference type="NCBIfam" id="TIGR01853">
    <property type="entry name" value="lipid_A_lpxD"/>
    <property type="match status" value="1"/>
</dbReference>
<dbReference type="InterPro" id="IPR007691">
    <property type="entry name" value="LpxD"/>
</dbReference>
<keyword evidence="4 7" id="KW-0677">Repeat</keyword>
<evidence type="ECO:0000256" key="4">
    <source>
        <dbReference type="ARBA" id="ARBA00022737"/>
    </source>
</evidence>